<dbReference type="SUPFAM" id="SSF63380">
    <property type="entry name" value="Riboflavin synthase domain-like"/>
    <property type="match status" value="1"/>
</dbReference>
<protein>
    <recommendedName>
        <fullName evidence="7">FAD-binding FR-type domain-containing protein</fullName>
    </recommendedName>
</protein>
<dbReference type="InterPro" id="IPR013121">
    <property type="entry name" value="Fe_red_NAD-bd_6"/>
</dbReference>
<keyword evidence="3 6" id="KW-1133">Transmembrane helix</keyword>
<dbReference type="Pfam" id="PF08030">
    <property type="entry name" value="NAD_binding_6"/>
    <property type="match status" value="1"/>
</dbReference>
<gene>
    <name evidence="8" type="ORF">SARC_02930</name>
</gene>
<dbReference type="InterPro" id="IPR013130">
    <property type="entry name" value="Fe3_Rdtase_TM_dom"/>
</dbReference>
<dbReference type="InterPro" id="IPR013112">
    <property type="entry name" value="FAD-bd_8"/>
</dbReference>
<accession>A0A0L0G9A8</accession>
<dbReference type="PANTHER" id="PTHR11972:SF69">
    <property type="entry name" value="FERRIC REDUCTION OXIDASE 6-RELATED"/>
    <property type="match status" value="1"/>
</dbReference>
<dbReference type="STRING" id="667725.A0A0L0G9A8"/>
<dbReference type="PROSITE" id="PS51384">
    <property type="entry name" value="FAD_FR"/>
    <property type="match status" value="1"/>
</dbReference>
<feature type="transmembrane region" description="Helical" evidence="6">
    <location>
        <begin position="89"/>
        <end position="112"/>
    </location>
</feature>
<feature type="domain" description="FAD-binding FR-type" evidence="7">
    <location>
        <begin position="489"/>
        <end position="592"/>
    </location>
</feature>
<evidence type="ECO:0000313" key="9">
    <source>
        <dbReference type="Proteomes" id="UP000054560"/>
    </source>
</evidence>
<dbReference type="SFLD" id="SFLDS00052">
    <property type="entry name" value="Ferric_Reductase_Domain"/>
    <property type="match status" value="1"/>
</dbReference>
<feature type="transmembrane region" description="Helical" evidence="6">
    <location>
        <begin position="192"/>
        <end position="216"/>
    </location>
</feature>
<dbReference type="RefSeq" id="XP_014158750.1">
    <property type="nucleotide sequence ID" value="XM_014303275.1"/>
</dbReference>
<evidence type="ECO:0000259" key="7">
    <source>
        <dbReference type="PROSITE" id="PS51384"/>
    </source>
</evidence>
<dbReference type="PANTHER" id="PTHR11972">
    <property type="entry name" value="NADPH OXIDASE"/>
    <property type="match status" value="1"/>
</dbReference>
<dbReference type="Proteomes" id="UP000054560">
    <property type="component" value="Unassembled WGS sequence"/>
</dbReference>
<dbReference type="GO" id="GO:0005886">
    <property type="term" value="C:plasma membrane"/>
    <property type="evidence" value="ECO:0007669"/>
    <property type="project" value="TreeGrafter"/>
</dbReference>
<evidence type="ECO:0000256" key="2">
    <source>
        <dbReference type="ARBA" id="ARBA00022692"/>
    </source>
</evidence>
<feature type="transmembrane region" description="Helical" evidence="6">
    <location>
        <begin position="35"/>
        <end position="57"/>
    </location>
</feature>
<dbReference type="Pfam" id="PF08022">
    <property type="entry name" value="FAD_binding_8"/>
    <property type="match status" value="1"/>
</dbReference>
<dbReference type="SFLD" id="SFLDG01168">
    <property type="entry name" value="Ferric_reductase_subgroup_(FRE"/>
    <property type="match status" value="1"/>
</dbReference>
<dbReference type="Gene3D" id="2.40.30.10">
    <property type="entry name" value="Translation factors"/>
    <property type="match status" value="1"/>
</dbReference>
<dbReference type="EMBL" id="KQ241736">
    <property type="protein sequence ID" value="KNC84848.1"/>
    <property type="molecule type" value="Genomic_DNA"/>
</dbReference>
<sequence>MIRLNSIWKVDTGISSDHIQSGVISKDVEGLPRKVVMSWIMTVALVIISAIGFATFAESPCMLADSTGCQEAQKSMSYWQQMMVGVENISLIGLVAYSFAFPCICLTLLYALRFTLVWCSPRNQTIVAVGLAFIAIALGTAAFLFWGDIWNGSESGFVMANGWGMFALSICLAITLMMIACRRLVSKWQRPVPSWTISISFTFLFIPLCFLIALLLPKGEWKVLNGSLHSPELVSGEGASFGPESYKFSIYTDVGVFYATIFSTCLAMTLAKEYRASRLMLKRAMRLGSFRTTIGSLLAASMFLFLNVFWMIHFSHHHETLGKEITCHDIDVCSRIGVSAFVTGNTANLQISLLTLPIGRTNVFGKIMGVSWEASIKWHRFIGYLFLLFSTVHGALWFVLWYLRSDFTGSPEYMKGSITNPIIFLVHCVMLVVFGVLTLPFFRRTFYEWFFVSHHFYAVVFITVIWHAGRLWHLILPAIGLWGIDQAIRLYRCTRDVGQSKITVYGDKFVRLDVSGLQGKTIGFTTGQFAYINIPAVSTTQWHPITIASSPAEDRITFYIKSLGLWSSSLTKLGGESPLVHLDFGYGTPPVFNDFANITFVCGGIGFTTCMSLMRSLIYAPELFPNVKRLQIIMIMREKVLLRMAEDTLTLLLNSKHDVISSVQIFLTRQALDEPEDELDERILIQKSCEFDCEMQEKPAQKPHIKTVNDCDQNNWSIDQGRPNLEDIVFGDLVVACGAQKLIEIARNVADKKGVVFHKERFLF</sequence>
<evidence type="ECO:0000256" key="1">
    <source>
        <dbReference type="ARBA" id="ARBA00004141"/>
    </source>
</evidence>
<dbReference type="InterPro" id="IPR050369">
    <property type="entry name" value="RBOH/FRE"/>
</dbReference>
<feature type="transmembrane region" description="Helical" evidence="6">
    <location>
        <begin position="292"/>
        <end position="312"/>
    </location>
</feature>
<dbReference type="CDD" id="cd06186">
    <property type="entry name" value="NOX_Duox_like_FAD_NADP"/>
    <property type="match status" value="1"/>
</dbReference>
<dbReference type="GO" id="GO:0016491">
    <property type="term" value="F:oxidoreductase activity"/>
    <property type="evidence" value="ECO:0007669"/>
    <property type="project" value="UniProtKB-KW"/>
</dbReference>
<evidence type="ECO:0000256" key="5">
    <source>
        <dbReference type="ARBA" id="ARBA00023136"/>
    </source>
</evidence>
<evidence type="ECO:0000313" key="8">
    <source>
        <dbReference type="EMBL" id="KNC84848.1"/>
    </source>
</evidence>
<proteinExistence type="predicted"/>
<name>A0A0L0G9A8_9EUKA</name>
<keyword evidence="9" id="KW-1185">Reference proteome</keyword>
<organism evidence="8 9">
    <name type="scientific">Sphaeroforma arctica JP610</name>
    <dbReference type="NCBI Taxonomy" id="667725"/>
    <lineage>
        <taxon>Eukaryota</taxon>
        <taxon>Ichthyosporea</taxon>
        <taxon>Ichthyophonida</taxon>
        <taxon>Sphaeroforma</taxon>
    </lineage>
</organism>
<feature type="transmembrane region" description="Helical" evidence="6">
    <location>
        <begin position="449"/>
        <end position="468"/>
    </location>
</feature>
<dbReference type="GeneID" id="25903434"/>
<feature type="transmembrane region" description="Helical" evidence="6">
    <location>
        <begin position="124"/>
        <end position="146"/>
    </location>
</feature>
<reference evidence="8 9" key="1">
    <citation type="submission" date="2011-02" db="EMBL/GenBank/DDBJ databases">
        <title>The Genome Sequence of Sphaeroforma arctica JP610.</title>
        <authorList>
            <consortium name="The Broad Institute Genome Sequencing Platform"/>
            <person name="Russ C."/>
            <person name="Cuomo C."/>
            <person name="Young S.K."/>
            <person name="Zeng Q."/>
            <person name="Gargeya S."/>
            <person name="Alvarado L."/>
            <person name="Berlin A."/>
            <person name="Chapman S.B."/>
            <person name="Chen Z."/>
            <person name="Freedman E."/>
            <person name="Gellesch M."/>
            <person name="Goldberg J."/>
            <person name="Griggs A."/>
            <person name="Gujja S."/>
            <person name="Heilman E."/>
            <person name="Heiman D."/>
            <person name="Howarth C."/>
            <person name="Mehta T."/>
            <person name="Neiman D."/>
            <person name="Pearson M."/>
            <person name="Roberts A."/>
            <person name="Saif S."/>
            <person name="Shea T."/>
            <person name="Shenoy N."/>
            <person name="Sisk P."/>
            <person name="Stolte C."/>
            <person name="Sykes S."/>
            <person name="White J."/>
            <person name="Yandava C."/>
            <person name="Burger G."/>
            <person name="Gray M.W."/>
            <person name="Holland P.W.H."/>
            <person name="King N."/>
            <person name="Lang F.B.F."/>
            <person name="Roger A.J."/>
            <person name="Ruiz-Trillo I."/>
            <person name="Haas B."/>
            <person name="Nusbaum C."/>
            <person name="Birren B."/>
        </authorList>
    </citation>
    <scope>NUCLEOTIDE SEQUENCE [LARGE SCALE GENOMIC DNA]</scope>
    <source>
        <strain evidence="8 9">JP610</strain>
    </source>
</reference>
<dbReference type="AlphaFoldDB" id="A0A0L0G9A8"/>
<evidence type="ECO:0000256" key="3">
    <source>
        <dbReference type="ARBA" id="ARBA00022989"/>
    </source>
</evidence>
<dbReference type="InterPro" id="IPR039261">
    <property type="entry name" value="FNR_nucleotide-bd"/>
</dbReference>
<dbReference type="OrthoDB" id="167398at2759"/>
<dbReference type="InterPro" id="IPR017938">
    <property type="entry name" value="Riboflavin_synthase-like_b-brl"/>
</dbReference>
<feature type="transmembrane region" description="Helical" evidence="6">
    <location>
        <begin position="422"/>
        <end position="442"/>
    </location>
</feature>
<dbReference type="eggNOG" id="KOG0039">
    <property type="taxonomic scope" value="Eukaryota"/>
</dbReference>
<keyword evidence="2 6" id="KW-0812">Transmembrane</keyword>
<evidence type="ECO:0000256" key="6">
    <source>
        <dbReference type="SAM" id="Phobius"/>
    </source>
</evidence>
<feature type="transmembrane region" description="Helical" evidence="6">
    <location>
        <begin position="158"/>
        <end position="180"/>
    </location>
</feature>
<keyword evidence="5 6" id="KW-0472">Membrane</keyword>
<dbReference type="Pfam" id="PF01794">
    <property type="entry name" value="Ferric_reduct"/>
    <property type="match status" value="1"/>
</dbReference>
<comment type="subcellular location">
    <subcellularLocation>
        <location evidence="1">Membrane</location>
        <topology evidence="1">Multi-pass membrane protein</topology>
    </subcellularLocation>
</comment>
<feature type="transmembrane region" description="Helical" evidence="6">
    <location>
        <begin position="250"/>
        <end position="271"/>
    </location>
</feature>
<evidence type="ECO:0000256" key="4">
    <source>
        <dbReference type="ARBA" id="ARBA00023002"/>
    </source>
</evidence>
<dbReference type="Gene3D" id="3.40.50.80">
    <property type="entry name" value="Nucleotide-binding domain of ferredoxin-NADP reductase (FNR) module"/>
    <property type="match status" value="1"/>
</dbReference>
<keyword evidence="4" id="KW-0560">Oxidoreductase</keyword>
<feature type="transmembrane region" description="Helical" evidence="6">
    <location>
        <begin position="381"/>
        <end position="402"/>
    </location>
</feature>
<dbReference type="InterPro" id="IPR017927">
    <property type="entry name" value="FAD-bd_FR_type"/>
</dbReference>